<keyword evidence="2" id="KW-0547">Nucleotide-binding</keyword>
<dbReference type="GO" id="GO:0004386">
    <property type="term" value="F:helicase activity"/>
    <property type="evidence" value="ECO:0007669"/>
    <property type="project" value="UniProtKB-KW"/>
</dbReference>
<sequence>MSNHTIQILFSRTLFQNNIKELFNTLSIVNPKFAAGSEQWASLSKHRDIISPLVHTFNEDIKKVILPAIKNSVIYLEPTDLQELLKRIPKNPGSHLKRNLFEFSELESQFSERRYQLDPDIGVRMKFIVELIKQCDGPKERVIIFS</sequence>
<dbReference type="InterPro" id="IPR044567">
    <property type="entry name" value="CLSY/DRD1"/>
</dbReference>
<dbReference type="GO" id="GO:0080188">
    <property type="term" value="P:gene silencing by siRNA-directed DNA methylation"/>
    <property type="evidence" value="ECO:0007669"/>
    <property type="project" value="InterPro"/>
</dbReference>
<evidence type="ECO:0000256" key="5">
    <source>
        <dbReference type="ARBA" id="ARBA00023242"/>
    </source>
</evidence>
<dbReference type="PANTHER" id="PTHR45821">
    <property type="entry name" value="SNF2 DOMAIN-CONTAINING PROTEIN CLASSY 2-RELATED"/>
    <property type="match status" value="1"/>
</dbReference>
<evidence type="ECO:0000256" key="2">
    <source>
        <dbReference type="ARBA" id="ARBA00022741"/>
    </source>
</evidence>
<accession>A0A9J6B732</accession>
<evidence type="ECO:0000256" key="4">
    <source>
        <dbReference type="ARBA" id="ARBA00022840"/>
    </source>
</evidence>
<keyword evidence="3" id="KW-0347">Helicase</keyword>
<dbReference type="AlphaFoldDB" id="A0A9J6B732"/>
<comment type="caution">
    <text evidence="6">The sequence shown here is derived from an EMBL/GenBank/DDBJ whole genome shotgun (WGS) entry which is preliminary data.</text>
</comment>
<organism evidence="6 7">
    <name type="scientific">Solanum commersonii</name>
    <name type="common">Commerson's wild potato</name>
    <name type="synonym">Commerson's nightshade</name>
    <dbReference type="NCBI Taxonomy" id="4109"/>
    <lineage>
        <taxon>Eukaryota</taxon>
        <taxon>Viridiplantae</taxon>
        <taxon>Streptophyta</taxon>
        <taxon>Embryophyta</taxon>
        <taxon>Tracheophyta</taxon>
        <taxon>Spermatophyta</taxon>
        <taxon>Magnoliopsida</taxon>
        <taxon>eudicotyledons</taxon>
        <taxon>Gunneridae</taxon>
        <taxon>Pentapetalae</taxon>
        <taxon>asterids</taxon>
        <taxon>lamiids</taxon>
        <taxon>Solanales</taxon>
        <taxon>Solanaceae</taxon>
        <taxon>Solanoideae</taxon>
        <taxon>Solaneae</taxon>
        <taxon>Solanum</taxon>
    </lineage>
</organism>
<dbReference type="PANTHER" id="PTHR45821:SF22">
    <property type="entry name" value="ATP-DEPENDENT HELICASE"/>
    <property type="match status" value="1"/>
</dbReference>
<dbReference type="GO" id="GO:0005524">
    <property type="term" value="F:ATP binding"/>
    <property type="evidence" value="ECO:0007669"/>
    <property type="project" value="UniProtKB-KW"/>
</dbReference>
<keyword evidence="5" id="KW-0539">Nucleus</keyword>
<name>A0A9J6B732_SOLCO</name>
<evidence type="ECO:0000256" key="1">
    <source>
        <dbReference type="ARBA" id="ARBA00004123"/>
    </source>
</evidence>
<reference evidence="6 7" key="1">
    <citation type="submission" date="2020-09" db="EMBL/GenBank/DDBJ databases">
        <title>De no assembly of potato wild relative species, Solanum commersonii.</title>
        <authorList>
            <person name="Cho K."/>
        </authorList>
    </citation>
    <scope>NUCLEOTIDE SEQUENCE [LARGE SCALE GENOMIC DNA]</scope>
    <source>
        <strain evidence="6">LZ3.2</strain>
        <tissue evidence="6">Leaf</tissue>
    </source>
</reference>
<dbReference type="EMBL" id="JACXVP010000001">
    <property type="protein sequence ID" value="KAG5632481.1"/>
    <property type="molecule type" value="Genomic_DNA"/>
</dbReference>
<evidence type="ECO:0000313" key="6">
    <source>
        <dbReference type="EMBL" id="KAG5632481.1"/>
    </source>
</evidence>
<gene>
    <name evidence="6" type="ORF">H5410_004198</name>
</gene>
<proteinExistence type="predicted"/>
<dbReference type="GO" id="GO:0005634">
    <property type="term" value="C:nucleus"/>
    <property type="evidence" value="ECO:0007669"/>
    <property type="project" value="UniProtKB-SubCell"/>
</dbReference>
<evidence type="ECO:0000256" key="3">
    <source>
        <dbReference type="ARBA" id="ARBA00022806"/>
    </source>
</evidence>
<dbReference type="Proteomes" id="UP000824120">
    <property type="component" value="Chromosome 1"/>
</dbReference>
<keyword evidence="7" id="KW-1185">Reference proteome</keyword>
<evidence type="ECO:0000313" key="7">
    <source>
        <dbReference type="Proteomes" id="UP000824120"/>
    </source>
</evidence>
<keyword evidence="4" id="KW-0067">ATP-binding</keyword>
<dbReference type="OrthoDB" id="10463122at2759"/>
<protein>
    <submittedName>
        <fullName evidence="6">Uncharacterized protein</fullName>
    </submittedName>
</protein>
<comment type="subcellular location">
    <subcellularLocation>
        <location evidence="1">Nucleus</location>
    </subcellularLocation>
</comment>
<keyword evidence="3" id="KW-0378">Hydrolase</keyword>